<dbReference type="InterPro" id="IPR039391">
    <property type="entry name" value="Phytocyanin-like"/>
</dbReference>
<dbReference type="SUPFAM" id="SSF49503">
    <property type="entry name" value="Cupredoxins"/>
    <property type="match status" value="1"/>
</dbReference>
<dbReference type="PROSITE" id="PS51485">
    <property type="entry name" value="PHYTOCYANIN"/>
    <property type="match status" value="1"/>
</dbReference>
<reference evidence="4" key="1">
    <citation type="journal article" date="2024" name="IScience">
        <title>Strigolactones Initiate the Formation of Haustorium-like Structures in Castilleja.</title>
        <authorList>
            <person name="Buerger M."/>
            <person name="Peterson D."/>
            <person name="Chory J."/>
        </authorList>
    </citation>
    <scope>NUCLEOTIDE SEQUENCE [LARGE SCALE GENOMIC DNA]</scope>
</reference>
<evidence type="ECO:0000256" key="1">
    <source>
        <dbReference type="SAM" id="SignalP"/>
    </source>
</evidence>
<feature type="signal peptide" evidence="1">
    <location>
        <begin position="1"/>
        <end position="29"/>
    </location>
</feature>
<comment type="caution">
    <text evidence="3">The sequence shown here is derived from an EMBL/GenBank/DDBJ whole genome shotgun (WGS) entry which is preliminary data.</text>
</comment>
<dbReference type="Pfam" id="PF02298">
    <property type="entry name" value="Cu_bind_like"/>
    <property type="match status" value="1"/>
</dbReference>
<dbReference type="Proteomes" id="UP001632038">
    <property type="component" value="Unassembled WGS sequence"/>
</dbReference>
<sequence length="116" mass="12756">MAEIRSSATAVMIMVTMSMLFQNQLAVEAITHIVSWPNHFENFIAKKGDIIDFVNVGAHNMVEVNADGYNTCKTGGAEPVPNQRSVQLNKPGDILFICNVGDHCSKFNMKINITVT</sequence>
<keyword evidence="1" id="KW-0732">Signal</keyword>
<accession>A0ABD3BUV0</accession>
<proteinExistence type="predicted"/>
<protein>
    <recommendedName>
        <fullName evidence="2">Phytocyanin domain-containing protein</fullName>
    </recommendedName>
</protein>
<gene>
    <name evidence="3" type="ORF">CASFOL_035786</name>
</gene>
<dbReference type="InterPro" id="IPR003245">
    <property type="entry name" value="Phytocyanin_dom"/>
</dbReference>
<dbReference type="EMBL" id="JAVIJP010000066">
    <property type="protein sequence ID" value="KAL3620874.1"/>
    <property type="molecule type" value="Genomic_DNA"/>
</dbReference>
<evidence type="ECO:0000313" key="4">
    <source>
        <dbReference type="Proteomes" id="UP001632038"/>
    </source>
</evidence>
<keyword evidence="4" id="KW-1185">Reference proteome</keyword>
<evidence type="ECO:0000259" key="2">
    <source>
        <dbReference type="PROSITE" id="PS51485"/>
    </source>
</evidence>
<evidence type="ECO:0000313" key="3">
    <source>
        <dbReference type="EMBL" id="KAL3620874.1"/>
    </source>
</evidence>
<dbReference type="AlphaFoldDB" id="A0ABD3BUV0"/>
<feature type="domain" description="Phytocyanin" evidence="2">
    <location>
        <begin position="1"/>
        <end position="116"/>
    </location>
</feature>
<dbReference type="PANTHER" id="PTHR33021">
    <property type="entry name" value="BLUE COPPER PROTEIN"/>
    <property type="match status" value="1"/>
</dbReference>
<organism evidence="3 4">
    <name type="scientific">Castilleja foliolosa</name>
    <dbReference type="NCBI Taxonomy" id="1961234"/>
    <lineage>
        <taxon>Eukaryota</taxon>
        <taxon>Viridiplantae</taxon>
        <taxon>Streptophyta</taxon>
        <taxon>Embryophyta</taxon>
        <taxon>Tracheophyta</taxon>
        <taxon>Spermatophyta</taxon>
        <taxon>Magnoliopsida</taxon>
        <taxon>eudicotyledons</taxon>
        <taxon>Gunneridae</taxon>
        <taxon>Pentapetalae</taxon>
        <taxon>asterids</taxon>
        <taxon>lamiids</taxon>
        <taxon>Lamiales</taxon>
        <taxon>Orobanchaceae</taxon>
        <taxon>Pedicularideae</taxon>
        <taxon>Castillejinae</taxon>
        <taxon>Castilleja</taxon>
    </lineage>
</organism>
<dbReference type="PANTHER" id="PTHR33021:SF339">
    <property type="entry name" value="OS07G0570600 PROTEIN"/>
    <property type="match status" value="1"/>
</dbReference>
<name>A0ABD3BUV0_9LAMI</name>
<dbReference type="InterPro" id="IPR008972">
    <property type="entry name" value="Cupredoxin"/>
</dbReference>
<dbReference type="Gene3D" id="2.60.40.420">
    <property type="entry name" value="Cupredoxins - blue copper proteins"/>
    <property type="match status" value="1"/>
</dbReference>
<feature type="chain" id="PRO_5044860839" description="Phytocyanin domain-containing protein" evidence="1">
    <location>
        <begin position="30"/>
        <end position="116"/>
    </location>
</feature>